<reference evidence="7" key="1">
    <citation type="submission" date="2017-11" db="EMBL/GenBank/DDBJ databases">
        <authorList>
            <person name="Kajale S.C."/>
            <person name="Sharma A."/>
        </authorList>
    </citation>
    <scope>NUCLEOTIDE SEQUENCE</scope>
    <source>
        <strain evidence="7">LS1_42</strain>
    </source>
</reference>
<comment type="cofactor">
    <cofactor evidence="1">
        <name>Zn(2+)</name>
        <dbReference type="ChEBI" id="CHEBI:29105"/>
    </cofactor>
</comment>
<dbReference type="EMBL" id="PHNJ01000012">
    <property type="protein sequence ID" value="TYL37028.1"/>
    <property type="molecule type" value="Genomic_DNA"/>
</dbReference>
<evidence type="ECO:0000256" key="4">
    <source>
        <dbReference type="ARBA" id="ARBA00022833"/>
    </source>
</evidence>
<dbReference type="CDD" id="cd08255">
    <property type="entry name" value="2-desacetyl-2-hydroxyethyl_bacteriochlorophyllide_like"/>
    <property type="match status" value="1"/>
</dbReference>
<keyword evidence="3" id="KW-0479">Metal-binding</keyword>
<feature type="domain" description="Alcohol dehydrogenase-like C-terminal" evidence="6">
    <location>
        <begin position="159"/>
        <end position="274"/>
    </location>
</feature>
<dbReference type="InterPro" id="IPR036291">
    <property type="entry name" value="NAD(P)-bd_dom_sf"/>
</dbReference>
<evidence type="ECO:0000313" key="7">
    <source>
        <dbReference type="EMBL" id="TYL37028.1"/>
    </source>
</evidence>
<proteinExistence type="inferred from homology"/>
<dbReference type="AlphaFoldDB" id="A0A8J8TP46"/>
<dbReference type="SUPFAM" id="SSF50129">
    <property type="entry name" value="GroES-like"/>
    <property type="match status" value="1"/>
</dbReference>
<dbReference type="GO" id="GO:0016491">
    <property type="term" value="F:oxidoreductase activity"/>
    <property type="evidence" value="ECO:0007669"/>
    <property type="project" value="UniProtKB-KW"/>
</dbReference>
<evidence type="ECO:0000259" key="6">
    <source>
        <dbReference type="Pfam" id="PF00107"/>
    </source>
</evidence>
<accession>A0A8J8TP46</accession>
<dbReference type="InterPro" id="IPR011032">
    <property type="entry name" value="GroES-like_sf"/>
</dbReference>
<keyword evidence="8" id="KW-1185">Reference proteome</keyword>
<dbReference type="SUPFAM" id="SSF51735">
    <property type="entry name" value="NAD(P)-binding Rossmann-fold domains"/>
    <property type="match status" value="1"/>
</dbReference>
<dbReference type="Pfam" id="PF00107">
    <property type="entry name" value="ADH_zinc_N"/>
    <property type="match status" value="1"/>
</dbReference>
<dbReference type="Gene3D" id="3.90.180.10">
    <property type="entry name" value="Medium-chain alcohol dehydrogenases, catalytic domain"/>
    <property type="match status" value="2"/>
</dbReference>
<organism evidence="7 8">
    <name type="scientific">Natronococcus pandeyae</name>
    <dbReference type="NCBI Taxonomy" id="2055836"/>
    <lineage>
        <taxon>Archaea</taxon>
        <taxon>Methanobacteriati</taxon>
        <taxon>Methanobacteriota</taxon>
        <taxon>Stenosarchaea group</taxon>
        <taxon>Halobacteria</taxon>
        <taxon>Halobacteriales</taxon>
        <taxon>Natrialbaceae</taxon>
        <taxon>Natronococcus</taxon>
    </lineage>
</organism>
<dbReference type="GO" id="GO:0046872">
    <property type="term" value="F:metal ion binding"/>
    <property type="evidence" value="ECO:0007669"/>
    <property type="project" value="UniProtKB-KW"/>
</dbReference>
<keyword evidence="5" id="KW-0560">Oxidoreductase</keyword>
<dbReference type="InterPro" id="IPR013149">
    <property type="entry name" value="ADH-like_C"/>
</dbReference>
<gene>
    <name evidence="7" type="ORF">CV102_18575</name>
</gene>
<keyword evidence="4" id="KW-0862">Zinc</keyword>
<sequence length="337" mass="36879">MNARTLSFTAPRTVAVRTRPVPEPGPDDVRVRTTVSAISAGTEGLLYRGEAPGDLTADAELEALEGDLSYPLSYGYAAVGEVTAVGENVEDDWLGRRVFAYHPHESHFLAQPADLLEIPDAVSLREAALFATLETAVTFLLDGQPLLGERVAVLGQGIVGLLTTALLDDAPLETLVTFDRYEQRRRLSETVGADRSLDPDEIDVDSKFEDVAGSRADLTYELSGDPDALDDAVATTGFDGRVLVGSWYGTKSATVDLGGRFHRDRIDIRSSQVSTIAPRLSGRWSRERRHETVWNRLQRLDLSSLYTHEFPLEDAGEAYDLLETSPGEAVQVLLTYE</sequence>
<evidence type="ECO:0000256" key="5">
    <source>
        <dbReference type="ARBA" id="ARBA00023002"/>
    </source>
</evidence>
<comment type="similarity">
    <text evidence="2">Belongs to the zinc-containing alcohol dehydrogenase family.</text>
</comment>
<dbReference type="Gene3D" id="3.40.50.720">
    <property type="entry name" value="NAD(P)-binding Rossmann-like Domain"/>
    <property type="match status" value="1"/>
</dbReference>
<dbReference type="OrthoDB" id="168897at2157"/>
<comment type="caution">
    <text evidence="7">The sequence shown here is derived from an EMBL/GenBank/DDBJ whole genome shotgun (WGS) entry which is preliminary data.</text>
</comment>
<evidence type="ECO:0000256" key="2">
    <source>
        <dbReference type="ARBA" id="ARBA00008072"/>
    </source>
</evidence>
<evidence type="ECO:0000256" key="1">
    <source>
        <dbReference type="ARBA" id="ARBA00001947"/>
    </source>
</evidence>
<evidence type="ECO:0000256" key="3">
    <source>
        <dbReference type="ARBA" id="ARBA00022723"/>
    </source>
</evidence>
<name>A0A8J8TP46_9EURY</name>
<dbReference type="PANTHER" id="PTHR43350:SF19">
    <property type="entry name" value="D-GULOSIDE 3-DEHYDROGENASE"/>
    <property type="match status" value="1"/>
</dbReference>
<evidence type="ECO:0000313" key="8">
    <source>
        <dbReference type="Proteomes" id="UP000766904"/>
    </source>
</evidence>
<dbReference type="PANTHER" id="PTHR43350">
    <property type="entry name" value="NAD-DEPENDENT ALCOHOL DEHYDROGENASE"/>
    <property type="match status" value="1"/>
</dbReference>
<dbReference type="RefSeq" id="WP_148859467.1">
    <property type="nucleotide sequence ID" value="NZ_PHNJ01000012.1"/>
</dbReference>
<protein>
    <submittedName>
        <fullName evidence="7">Oxidoreductase</fullName>
    </submittedName>
</protein>
<dbReference type="Proteomes" id="UP000766904">
    <property type="component" value="Unassembled WGS sequence"/>
</dbReference>